<dbReference type="RefSeq" id="WP_089896695.1">
    <property type="nucleotide sequence ID" value="NZ_FOJG01000001.1"/>
</dbReference>
<protein>
    <submittedName>
        <fullName evidence="2">Type IX secretion system membrane protein, PorP/SprF family</fullName>
    </submittedName>
</protein>
<gene>
    <name evidence="2" type="ORF">SAMN04488122_3462</name>
</gene>
<keyword evidence="3" id="KW-1185">Reference proteome</keyword>
<dbReference type="STRING" id="29529.SAMN04488122_3462"/>
<dbReference type="Proteomes" id="UP000199310">
    <property type="component" value="Unassembled WGS sequence"/>
</dbReference>
<dbReference type="InterPro" id="IPR019861">
    <property type="entry name" value="PorP/SprF_Bacteroidetes"/>
</dbReference>
<dbReference type="AlphaFoldDB" id="A0A1I0RX86"/>
<reference evidence="3" key="1">
    <citation type="submission" date="2016-10" db="EMBL/GenBank/DDBJ databases">
        <authorList>
            <person name="Varghese N."/>
            <person name="Submissions S."/>
        </authorList>
    </citation>
    <scope>NUCLEOTIDE SEQUENCE [LARGE SCALE GENOMIC DNA]</scope>
    <source>
        <strain evidence="3">DSM 3695</strain>
    </source>
</reference>
<accession>A0A1I0RX86</accession>
<feature type="signal peptide" evidence="1">
    <location>
        <begin position="1"/>
        <end position="17"/>
    </location>
</feature>
<dbReference type="OrthoDB" id="626665at2"/>
<name>A0A1I0RX86_9BACT</name>
<evidence type="ECO:0000256" key="1">
    <source>
        <dbReference type="SAM" id="SignalP"/>
    </source>
</evidence>
<organism evidence="2 3">
    <name type="scientific">Chitinophaga arvensicola</name>
    <dbReference type="NCBI Taxonomy" id="29529"/>
    <lineage>
        <taxon>Bacteria</taxon>
        <taxon>Pseudomonadati</taxon>
        <taxon>Bacteroidota</taxon>
        <taxon>Chitinophagia</taxon>
        <taxon>Chitinophagales</taxon>
        <taxon>Chitinophagaceae</taxon>
        <taxon>Chitinophaga</taxon>
    </lineage>
</organism>
<dbReference type="EMBL" id="FOJG01000001">
    <property type="protein sequence ID" value="SEW45433.1"/>
    <property type="molecule type" value="Genomic_DNA"/>
</dbReference>
<dbReference type="NCBIfam" id="TIGR03519">
    <property type="entry name" value="T9SS_PorP_fam"/>
    <property type="match status" value="1"/>
</dbReference>
<evidence type="ECO:0000313" key="3">
    <source>
        <dbReference type="Proteomes" id="UP000199310"/>
    </source>
</evidence>
<proteinExistence type="predicted"/>
<feature type="chain" id="PRO_5011715523" evidence="1">
    <location>
        <begin position="18"/>
        <end position="320"/>
    </location>
</feature>
<dbReference type="Pfam" id="PF11751">
    <property type="entry name" value="PorP_SprF"/>
    <property type="match status" value="1"/>
</dbReference>
<keyword evidence="1" id="KW-0732">Signal</keyword>
<evidence type="ECO:0000313" key="2">
    <source>
        <dbReference type="EMBL" id="SEW45433.1"/>
    </source>
</evidence>
<sequence>MKRIIITSLFTMFLSYAGIAQTRPQQSALNLNPSFLNPAATGIEDYSQLRLGLNKQWVGIDGAPSTAWVNGEMRLKTKADEQQEDVISKGHGIGLNLYYDKIGPYTTLNLNLGYAYHLPLSQGLVLSAGFAGGLRSTRYDIAKSLNPDQPGDPAAGVQASLSKKYTPDLNAGLLLNGKNFFAGVSMMQIISSKFVDVPESESKYRGQLLSSLGYVFRFEDQATSLWLSGVVKSDFANPLLYDINAKLWYKNLGWIGSTYIKDDAVGAGFGVNIIKSISISYLYEWGVSKHISAYSKGSHVLCIGFKLLKDNQSGMPKMGW</sequence>